<evidence type="ECO:0000256" key="5">
    <source>
        <dbReference type="ARBA" id="ARBA00022692"/>
    </source>
</evidence>
<keyword evidence="10" id="KW-1185">Reference proteome</keyword>
<gene>
    <name evidence="9" type="ORF">SIID45300_00518</name>
</gene>
<evidence type="ECO:0000256" key="6">
    <source>
        <dbReference type="ARBA" id="ARBA00022989"/>
    </source>
</evidence>
<keyword evidence="3" id="KW-0813">Transport</keyword>
<organism evidence="9 10">
    <name type="scientific">Candidatus Magnetaquiglobus chichijimensis</name>
    <dbReference type="NCBI Taxonomy" id="3141448"/>
    <lineage>
        <taxon>Bacteria</taxon>
        <taxon>Pseudomonadati</taxon>
        <taxon>Pseudomonadota</taxon>
        <taxon>Magnetococcia</taxon>
        <taxon>Magnetococcales</taxon>
        <taxon>Candidatus Magnetaquicoccaceae</taxon>
        <taxon>Candidatus Magnetaquiglobus</taxon>
    </lineage>
</organism>
<feature type="transmembrane region" description="Helical" evidence="8">
    <location>
        <begin position="313"/>
        <end position="342"/>
    </location>
</feature>
<keyword evidence="6 8" id="KW-1133">Transmembrane helix</keyword>
<feature type="transmembrane region" description="Helical" evidence="8">
    <location>
        <begin position="282"/>
        <end position="301"/>
    </location>
</feature>
<evidence type="ECO:0008006" key="11">
    <source>
        <dbReference type="Google" id="ProtNLM"/>
    </source>
</evidence>
<dbReference type="Proteomes" id="UP001628193">
    <property type="component" value="Unassembled WGS sequence"/>
</dbReference>
<evidence type="ECO:0000256" key="7">
    <source>
        <dbReference type="ARBA" id="ARBA00023136"/>
    </source>
</evidence>
<protein>
    <recommendedName>
        <fullName evidence="11">Permease</fullName>
    </recommendedName>
</protein>
<keyword evidence="7 8" id="KW-0472">Membrane</keyword>
<keyword evidence="5 8" id="KW-0812">Transmembrane</keyword>
<dbReference type="InterPro" id="IPR002549">
    <property type="entry name" value="AI-2E-like"/>
</dbReference>
<evidence type="ECO:0000313" key="10">
    <source>
        <dbReference type="Proteomes" id="UP001628193"/>
    </source>
</evidence>
<evidence type="ECO:0000256" key="1">
    <source>
        <dbReference type="ARBA" id="ARBA00004651"/>
    </source>
</evidence>
<dbReference type="PANTHER" id="PTHR21716">
    <property type="entry name" value="TRANSMEMBRANE PROTEIN"/>
    <property type="match status" value="1"/>
</dbReference>
<comment type="similarity">
    <text evidence="2">Belongs to the autoinducer-2 exporter (AI-2E) (TC 2.A.86) family.</text>
</comment>
<dbReference type="EMBL" id="BAAFGK010000002">
    <property type="protein sequence ID" value="GAB0056213.1"/>
    <property type="molecule type" value="Genomic_DNA"/>
</dbReference>
<comment type="subcellular location">
    <subcellularLocation>
        <location evidence="1">Cell membrane</location>
        <topology evidence="1">Multi-pass membrane protein</topology>
    </subcellularLocation>
</comment>
<evidence type="ECO:0000256" key="4">
    <source>
        <dbReference type="ARBA" id="ARBA00022475"/>
    </source>
</evidence>
<dbReference type="RefSeq" id="WP_420903930.1">
    <property type="nucleotide sequence ID" value="NZ_BAAFGK010000002.1"/>
</dbReference>
<evidence type="ECO:0000256" key="2">
    <source>
        <dbReference type="ARBA" id="ARBA00009773"/>
    </source>
</evidence>
<feature type="transmembrane region" description="Helical" evidence="8">
    <location>
        <begin position="20"/>
        <end position="51"/>
    </location>
</feature>
<evidence type="ECO:0000313" key="9">
    <source>
        <dbReference type="EMBL" id="GAB0056213.1"/>
    </source>
</evidence>
<sequence>MPPLLAGYLQKLDNPQFMGLFLALLGALLTITFFGSALAPYLTAVVLAYLLEGMVRPLERLRMPRILAVLLVFSLFILLGIAFFFSLVPALAQELSRVSTEIPRITETLKALLHQITLSASGFIDTPFAESMLLGLVEKSQGWAAESISMLLKGGLPGLVSMLVYLLLVPFLIFFFMKDKTELLRAFSRYLPRERTLLVKVLREVNAGVGGYIRGKFWEMLLLGSASYLGFVLIGFQYAFLVAVLTGLSVLIPFLGLAVVTIPVIVLGILQWGITWEATHPLVIYGILQLVDGNLVAPMILGETVHVHPTTIMLAVLLFGSLWGVAGVFFAVPLAVLVISVLEVTVANDAQAPDA</sequence>
<evidence type="ECO:0000256" key="8">
    <source>
        <dbReference type="SAM" id="Phobius"/>
    </source>
</evidence>
<comment type="caution">
    <text evidence="9">The sequence shown here is derived from an EMBL/GenBank/DDBJ whole genome shotgun (WGS) entry which is preliminary data.</text>
</comment>
<dbReference type="PANTHER" id="PTHR21716:SF53">
    <property type="entry name" value="PERMEASE PERM-RELATED"/>
    <property type="match status" value="1"/>
</dbReference>
<reference evidence="9 10" key="1">
    <citation type="submission" date="2024-05" db="EMBL/GenBank/DDBJ databases">
        <authorList>
            <consortium name="Candidatus Magnetaquicoccaceae bacterium FCR-1 genome sequencing consortium"/>
            <person name="Shimoshige H."/>
            <person name="Shimamura S."/>
            <person name="Taoka A."/>
            <person name="Kobayashi H."/>
            <person name="Maekawa T."/>
        </authorList>
    </citation>
    <scope>NUCLEOTIDE SEQUENCE [LARGE SCALE GENOMIC DNA]</scope>
    <source>
        <strain evidence="9 10">FCR-1</strain>
    </source>
</reference>
<reference evidence="9 10" key="2">
    <citation type="submission" date="2024-09" db="EMBL/GenBank/DDBJ databases">
        <title>Draft genome sequence of Candidatus Magnetaquicoccaceae bacterium FCR-1.</title>
        <authorList>
            <person name="Shimoshige H."/>
            <person name="Shimamura S."/>
            <person name="Taoka A."/>
            <person name="Kobayashi H."/>
            <person name="Maekawa T."/>
        </authorList>
    </citation>
    <scope>NUCLEOTIDE SEQUENCE [LARGE SCALE GENOMIC DNA]</scope>
    <source>
        <strain evidence="9 10">FCR-1</strain>
    </source>
</reference>
<feature type="transmembrane region" description="Helical" evidence="8">
    <location>
        <begin position="250"/>
        <end position="270"/>
    </location>
</feature>
<dbReference type="Pfam" id="PF01594">
    <property type="entry name" value="AI-2E_transport"/>
    <property type="match status" value="1"/>
</dbReference>
<feature type="transmembrane region" description="Helical" evidence="8">
    <location>
        <begin position="63"/>
        <end position="88"/>
    </location>
</feature>
<feature type="transmembrane region" description="Helical" evidence="8">
    <location>
        <begin position="159"/>
        <end position="177"/>
    </location>
</feature>
<evidence type="ECO:0000256" key="3">
    <source>
        <dbReference type="ARBA" id="ARBA00022448"/>
    </source>
</evidence>
<proteinExistence type="inferred from homology"/>
<name>A0ABQ0C5P6_9PROT</name>
<feature type="transmembrane region" description="Helical" evidence="8">
    <location>
        <begin position="221"/>
        <end position="244"/>
    </location>
</feature>
<accession>A0ABQ0C5P6</accession>
<keyword evidence="4" id="KW-1003">Cell membrane</keyword>